<keyword evidence="7 16" id="KW-0347">Helicase</keyword>
<organism evidence="21 22">
    <name type="scientific">Halocaridina rubra</name>
    <name type="common">Hawaiian red shrimp</name>
    <dbReference type="NCBI Taxonomy" id="373956"/>
    <lineage>
        <taxon>Eukaryota</taxon>
        <taxon>Metazoa</taxon>
        <taxon>Ecdysozoa</taxon>
        <taxon>Arthropoda</taxon>
        <taxon>Crustacea</taxon>
        <taxon>Multicrustacea</taxon>
        <taxon>Malacostraca</taxon>
        <taxon>Eumalacostraca</taxon>
        <taxon>Eucarida</taxon>
        <taxon>Decapoda</taxon>
        <taxon>Pleocyemata</taxon>
        <taxon>Caridea</taxon>
        <taxon>Atyoidea</taxon>
        <taxon>Atyidae</taxon>
        <taxon>Halocaridina</taxon>
    </lineage>
</organism>
<evidence type="ECO:0000256" key="11">
    <source>
        <dbReference type="ARBA" id="ARBA00047984"/>
    </source>
</evidence>
<proteinExistence type="inferred from homology"/>
<dbReference type="InterPro" id="IPR001650">
    <property type="entry name" value="Helicase_C-like"/>
</dbReference>
<feature type="compositionally biased region" description="Polar residues" evidence="17">
    <location>
        <begin position="704"/>
        <end position="716"/>
    </location>
</feature>
<dbReference type="PROSITE" id="PS51192">
    <property type="entry name" value="HELICASE_ATP_BIND_1"/>
    <property type="match status" value="1"/>
</dbReference>
<feature type="domain" description="DEAD-box RNA helicase Q" evidence="20">
    <location>
        <begin position="235"/>
        <end position="263"/>
    </location>
</feature>
<dbReference type="GO" id="GO:0003676">
    <property type="term" value="F:nucleic acid binding"/>
    <property type="evidence" value="ECO:0007669"/>
    <property type="project" value="InterPro"/>
</dbReference>
<dbReference type="CDD" id="cd17952">
    <property type="entry name" value="DEADc_DDX42"/>
    <property type="match status" value="1"/>
</dbReference>
<feature type="region of interest" description="Disordered" evidence="17">
    <location>
        <begin position="635"/>
        <end position="690"/>
    </location>
</feature>
<dbReference type="FunFam" id="3.40.50.300:FF:000079">
    <property type="entry name" value="probable ATP-dependent RNA helicase DDX17"/>
    <property type="match status" value="1"/>
</dbReference>
<reference evidence="21 22" key="1">
    <citation type="submission" date="2023-11" db="EMBL/GenBank/DDBJ databases">
        <title>Halocaridina rubra genome assembly.</title>
        <authorList>
            <person name="Smith C."/>
        </authorList>
    </citation>
    <scope>NUCLEOTIDE SEQUENCE [LARGE SCALE GENOMIC DNA]</scope>
    <source>
        <strain evidence="21">EP-1</strain>
        <tissue evidence="21">Whole</tissue>
    </source>
</reference>
<dbReference type="InterPro" id="IPR027417">
    <property type="entry name" value="P-loop_NTPase"/>
</dbReference>
<evidence type="ECO:0000256" key="3">
    <source>
        <dbReference type="ARBA" id="ARBA00012552"/>
    </source>
</evidence>
<dbReference type="Pfam" id="PF00270">
    <property type="entry name" value="DEAD"/>
    <property type="match status" value="1"/>
</dbReference>
<dbReference type="Pfam" id="PF00271">
    <property type="entry name" value="Helicase_C"/>
    <property type="match status" value="1"/>
</dbReference>
<evidence type="ECO:0000313" key="21">
    <source>
        <dbReference type="EMBL" id="KAK7079987.1"/>
    </source>
</evidence>
<evidence type="ECO:0000256" key="15">
    <source>
        <dbReference type="PROSITE-ProRule" id="PRU00552"/>
    </source>
</evidence>
<comment type="caution">
    <text evidence="21">The sequence shown here is derived from an EMBL/GenBank/DDBJ whole genome shotgun (WGS) entry which is preliminary data.</text>
</comment>
<evidence type="ECO:0000256" key="7">
    <source>
        <dbReference type="ARBA" id="ARBA00022806"/>
    </source>
</evidence>
<dbReference type="EC" id="3.6.4.13" evidence="3"/>
<dbReference type="AlphaFoldDB" id="A0AAN9AD46"/>
<dbReference type="InterPro" id="IPR011545">
    <property type="entry name" value="DEAD/DEAH_box_helicase_dom"/>
</dbReference>
<feature type="compositionally biased region" description="Acidic residues" evidence="17">
    <location>
        <begin position="157"/>
        <end position="168"/>
    </location>
</feature>
<comment type="similarity">
    <text evidence="12">Belongs to the DEAD box helicase family. DDX42 subfamily.</text>
</comment>
<evidence type="ECO:0000256" key="4">
    <source>
        <dbReference type="ARBA" id="ARBA00022490"/>
    </source>
</evidence>
<dbReference type="SMART" id="SM00490">
    <property type="entry name" value="HELICc"/>
    <property type="match status" value="1"/>
</dbReference>
<evidence type="ECO:0000256" key="16">
    <source>
        <dbReference type="RuleBase" id="RU000492"/>
    </source>
</evidence>
<name>A0AAN9AD46_HALRR</name>
<keyword evidence="5 16" id="KW-0547">Nucleotide-binding</keyword>
<comment type="catalytic activity">
    <reaction evidence="11">
        <text>ATP + H2O = ADP + phosphate + H(+)</text>
        <dbReference type="Rhea" id="RHEA:13065"/>
        <dbReference type="ChEBI" id="CHEBI:15377"/>
        <dbReference type="ChEBI" id="CHEBI:15378"/>
        <dbReference type="ChEBI" id="CHEBI:30616"/>
        <dbReference type="ChEBI" id="CHEBI:43474"/>
        <dbReference type="ChEBI" id="CHEBI:456216"/>
        <dbReference type="EC" id="3.6.4.13"/>
    </reaction>
</comment>
<dbReference type="EMBL" id="JAXCGZ010006222">
    <property type="protein sequence ID" value="KAK7079987.1"/>
    <property type="molecule type" value="Genomic_DNA"/>
</dbReference>
<dbReference type="CDD" id="cd18787">
    <property type="entry name" value="SF2_C_DEAD"/>
    <property type="match status" value="1"/>
</dbReference>
<dbReference type="SMART" id="SM00487">
    <property type="entry name" value="DEXDc"/>
    <property type="match status" value="1"/>
</dbReference>
<dbReference type="GO" id="GO:0003724">
    <property type="term" value="F:RNA helicase activity"/>
    <property type="evidence" value="ECO:0007669"/>
    <property type="project" value="UniProtKB-EC"/>
</dbReference>
<sequence>MSYNRGRGFGFGGFSIAKKQDTTPPPPNATLSKHGYHTMTAISQNAISGGCGYGQPRKRPRDEDEYFDDEDESLDGAYQPAPGSPGPQKNDADESDEDPLDAFMAGIEQEVKRTKTKGTDEKKEIKGVRDDIDEEDDEESYYRYIQENPNAGKQQEESDDEIEYDEDGNPIAPKKPKYIDPLPPIDHSTITYSEFTKNFYQEHEDIVALSAAQTQELRNKLGIKVTGFDAPKPVTSFGHFGFDEALMKSIRKSEYTQPTPIQSQAVPIALSGRDAIGIAKTGSGKTAAFIWPMLVHIMDQRELAPEEGPIGLILAPTRELAQQIYTEARRFGKVYNIQVVCAYGGGSKWEQSKALEAGAEIVVATPGRMIDTIKIKATNLQRVTFLVLDEADRMFDMGFEPQVRSICDHVRPDRQTLLFSATFKRKVEKLARDVLIDPVRVVQGELGEANQDVTQVVKVLSVGGNKWTWLLQRLVEFMSTGTVLIFVTKKANAEELSKNLSLKEYEALLLHGDMSQFERNEVITSFKKKEKPILVATDVAARGLDIPHIKTVVNFDVARDIDTHTHRIGRTGRAGEKGTAYTLITEKDKEFAGHLVRNLEGAAQEVPSELLELAMQSSWFRKSRFKQGKAKALGGRGLGFRERPGLGSLPNADATESNSSTSNRTLNVGPASQAYGGGDPSTTGPATNRLAAMKAAFQSQYRNQFTAASPDTSWTTGFEGRLAGQRDDPPPPRERRRRSRWDD</sequence>
<dbReference type="PROSITE" id="PS51194">
    <property type="entry name" value="HELICASE_CTER"/>
    <property type="match status" value="1"/>
</dbReference>
<evidence type="ECO:0000256" key="9">
    <source>
        <dbReference type="ARBA" id="ARBA00023054"/>
    </source>
</evidence>
<feature type="domain" description="Helicase ATP-binding" evidence="18">
    <location>
        <begin position="266"/>
        <end position="441"/>
    </location>
</feature>
<comment type="subcellular location">
    <subcellularLocation>
        <location evidence="2">Cytoplasm</location>
    </subcellularLocation>
    <subcellularLocation>
        <location evidence="1">Nucleus</location>
    </subcellularLocation>
</comment>
<dbReference type="PANTHER" id="PTHR47958">
    <property type="entry name" value="ATP-DEPENDENT RNA HELICASE DBP3"/>
    <property type="match status" value="1"/>
</dbReference>
<evidence type="ECO:0000313" key="22">
    <source>
        <dbReference type="Proteomes" id="UP001381693"/>
    </source>
</evidence>
<feature type="short sequence motif" description="Q motif" evidence="15">
    <location>
        <begin position="235"/>
        <end position="263"/>
    </location>
</feature>
<dbReference type="InterPro" id="IPR000629">
    <property type="entry name" value="RNA-helicase_DEAD-box_CS"/>
</dbReference>
<keyword evidence="6 16" id="KW-0378">Hydrolase</keyword>
<feature type="domain" description="Helicase C-terminal" evidence="19">
    <location>
        <begin position="470"/>
        <end position="614"/>
    </location>
</feature>
<evidence type="ECO:0000256" key="6">
    <source>
        <dbReference type="ARBA" id="ARBA00022801"/>
    </source>
</evidence>
<gene>
    <name evidence="21" type="primary">DDX42</name>
    <name evidence="21" type="ORF">SK128_014272</name>
</gene>
<dbReference type="PROSITE" id="PS00039">
    <property type="entry name" value="DEAD_ATP_HELICASE"/>
    <property type="match status" value="1"/>
</dbReference>
<feature type="compositionally biased region" description="Basic and acidic residues" evidence="17">
    <location>
        <begin position="109"/>
        <end position="130"/>
    </location>
</feature>
<evidence type="ECO:0000256" key="17">
    <source>
        <dbReference type="SAM" id="MobiDB-lite"/>
    </source>
</evidence>
<accession>A0AAN9AD46</accession>
<evidence type="ECO:0000256" key="2">
    <source>
        <dbReference type="ARBA" id="ARBA00004496"/>
    </source>
</evidence>
<feature type="region of interest" description="Disordered" evidence="17">
    <location>
        <begin position="1"/>
        <end position="182"/>
    </location>
</feature>
<feature type="compositionally biased region" description="Basic and acidic residues" evidence="17">
    <location>
        <begin position="724"/>
        <end position="733"/>
    </location>
</feature>
<evidence type="ECO:0000256" key="10">
    <source>
        <dbReference type="ARBA" id="ARBA00023242"/>
    </source>
</evidence>
<feature type="region of interest" description="Disordered" evidence="17">
    <location>
        <begin position="704"/>
        <end position="743"/>
    </location>
</feature>
<evidence type="ECO:0000259" key="19">
    <source>
        <dbReference type="PROSITE" id="PS51194"/>
    </source>
</evidence>
<dbReference type="PROSITE" id="PS51195">
    <property type="entry name" value="Q_MOTIF"/>
    <property type="match status" value="1"/>
</dbReference>
<dbReference type="SUPFAM" id="SSF52540">
    <property type="entry name" value="P-loop containing nucleoside triphosphate hydrolases"/>
    <property type="match status" value="2"/>
</dbReference>
<feature type="compositionally biased region" description="Acidic residues" evidence="17">
    <location>
        <begin position="63"/>
        <end position="74"/>
    </location>
</feature>
<evidence type="ECO:0000256" key="8">
    <source>
        <dbReference type="ARBA" id="ARBA00022840"/>
    </source>
</evidence>
<keyword evidence="10" id="KW-0539">Nucleus</keyword>
<evidence type="ECO:0000256" key="14">
    <source>
        <dbReference type="ARBA" id="ARBA00075438"/>
    </source>
</evidence>
<evidence type="ECO:0000256" key="13">
    <source>
        <dbReference type="ARBA" id="ARBA00068282"/>
    </source>
</evidence>
<evidence type="ECO:0000259" key="18">
    <source>
        <dbReference type="PROSITE" id="PS51192"/>
    </source>
</evidence>
<evidence type="ECO:0000259" key="20">
    <source>
        <dbReference type="PROSITE" id="PS51195"/>
    </source>
</evidence>
<dbReference type="GO" id="GO:0005737">
    <property type="term" value="C:cytoplasm"/>
    <property type="evidence" value="ECO:0007669"/>
    <property type="project" value="UniProtKB-SubCell"/>
</dbReference>
<dbReference type="InterPro" id="IPR014014">
    <property type="entry name" value="RNA_helicase_DEAD_Q_motif"/>
</dbReference>
<dbReference type="Proteomes" id="UP001381693">
    <property type="component" value="Unassembled WGS sequence"/>
</dbReference>
<evidence type="ECO:0000256" key="12">
    <source>
        <dbReference type="ARBA" id="ARBA00061633"/>
    </source>
</evidence>
<dbReference type="FunFam" id="3.40.50.300:FF:000524">
    <property type="entry name" value="ATP-dependent RNA helicase DDX42"/>
    <property type="match status" value="1"/>
</dbReference>
<feature type="compositionally biased region" description="Basic residues" evidence="17">
    <location>
        <begin position="734"/>
        <end position="743"/>
    </location>
</feature>
<keyword evidence="8 16" id="KW-0067">ATP-binding</keyword>
<dbReference type="Gene3D" id="3.40.50.300">
    <property type="entry name" value="P-loop containing nucleotide triphosphate hydrolases"/>
    <property type="match status" value="2"/>
</dbReference>
<keyword evidence="22" id="KW-1185">Reference proteome</keyword>
<dbReference type="GO" id="GO:0005634">
    <property type="term" value="C:nucleus"/>
    <property type="evidence" value="ECO:0007669"/>
    <property type="project" value="UniProtKB-SubCell"/>
</dbReference>
<protein>
    <recommendedName>
        <fullName evidence="13">ATP-dependent RNA helicase DDX42</fullName>
        <ecNumber evidence="3">3.6.4.13</ecNumber>
    </recommendedName>
    <alternativeName>
        <fullName evidence="14">DEAD box protein 42</fullName>
    </alternativeName>
</protein>
<keyword evidence="4" id="KW-0963">Cytoplasm</keyword>
<dbReference type="InterPro" id="IPR014001">
    <property type="entry name" value="Helicase_ATP-bd"/>
</dbReference>
<keyword evidence="9" id="KW-0175">Coiled coil</keyword>
<feature type="compositionally biased region" description="Polar residues" evidence="17">
    <location>
        <begin position="654"/>
        <end position="666"/>
    </location>
</feature>
<dbReference type="GO" id="GO:0016787">
    <property type="term" value="F:hydrolase activity"/>
    <property type="evidence" value="ECO:0007669"/>
    <property type="project" value="UniProtKB-KW"/>
</dbReference>
<evidence type="ECO:0000256" key="1">
    <source>
        <dbReference type="ARBA" id="ARBA00004123"/>
    </source>
</evidence>
<dbReference type="GO" id="GO:0005524">
    <property type="term" value="F:ATP binding"/>
    <property type="evidence" value="ECO:0007669"/>
    <property type="project" value="UniProtKB-KW"/>
</dbReference>
<evidence type="ECO:0000256" key="5">
    <source>
        <dbReference type="ARBA" id="ARBA00022741"/>
    </source>
</evidence>